<evidence type="ECO:0000256" key="1">
    <source>
        <dbReference type="SAM" id="MobiDB-lite"/>
    </source>
</evidence>
<keyword evidence="5" id="KW-0449">Lipoprotein</keyword>
<name>A0A0U9H899_9BACI</name>
<evidence type="ECO:0000313" key="5">
    <source>
        <dbReference type="EMBL" id="GAQ18894.1"/>
    </source>
</evidence>
<sequence>MKKIVWMLLFAFILLVGCSEKQEAENNETKDIDMQEKTDQPDVSESEEIVAPLTGVAIDEPTNNRIVGVMVNNHSKARPQTGLSKADLVFEILAEGQITRFLAMFQSEMPDVVGPVRSAREYYFNLANDYNALYVYHGAANFVNDMIMNRGIEHLNGSLYDNDGNLFKRESFRNAPHNSYLQLGAVYDVAKSKGYETTADIEPLTFVKSDKEIAGDPAQHVEIVYSDQPMEIVEYDYSASDEVYTRYNDREQTVELNTEEPIQAATVFIVETPHEVIDDAGRRAVDMESGGNAYLLQKGKVQQLQWENREGRIVPVKDGEIVGFVPGKTWINVIPTNPGLTESVNITN</sequence>
<gene>
    <name evidence="5" type="ORF">OPHB3_2850</name>
</gene>
<feature type="signal peptide" evidence="2">
    <location>
        <begin position="1"/>
        <end position="23"/>
    </location>
</feature>
<keyword evidence="2" id="KW-0732">Signal</keyword>
<dbReference type="Pfam" id="PF17479">
    <property type="entry name" value="DUF3048_C"/>
    <property type="match status" value="1"/>
</dbReference>
<evidence type="ECO:0000259" key="4">
    <source>
        <dbReference type="Pfam" id="PF17479"/>
    </source>
</evidence>
<feature type="domain" description="DUF3048" evidence="4">
    <location>
        <begin position="222"/>
        <end position="331"/>
    </location>
</feature>
<dbReference type="InterPro" id="IPR035328">
    <property type="entry name" value="DUF3048_C"/>
</dbReference>
<evidence type="ECO:0000259" key="3">
    <source>
        <dbReference type="Pfam" id="PF11258"/>
    </source>
</evidence>
<feature type="chain" id="PRO_5006864805" evidence="2">
    <location>
        <begin position="24"/>
        <end position="348"/>
    </location>
</feature>
<organism evidence="5 6">
    <name type="scientific">Oceanobacillus picturae</name>
    <dbReference type="NCBI Taxonomy" id="171693"/>
    <lineage>
        <taxon>Bacteria</taxon>
        <taxon>Bacillati</taxon>
        <taxon>Bacillota</taxon>
        <taxon>Bacilli</taxon>
        <taxon>Bacillales</taxon>
        <taxon>Bacillaceae</taxon>
        <taxon>Oceanobacillus</taxon>
    </lineage>
</organism>
<dbReference type="SUPFAM" id="SSF159774">
    <property type="entry name" value="YerB-like"/>
    <property type="match status" value="1"/>
</dbReference>
<reference evidence="5 6" key="2">
    <citation type="journal article" date="2016" name="Genome Announc.">
        <title>Draft Genome Sequence of Oceanobacillus picturae Heshi-B3, Isolated from Fermented Rice Bran in a Traditional Japanese Seafood Dish.</title>
        <authorList>
            <person name="Akuzawa S."/>
            <person name="Nagaoka J."/>
            <person name="Kanekatsu M."/>
            <person name="Kanesaki Y."/>
            <person name="Suzuki T."/>
        </authorList>
    </citation>
    <scope>NUCLEOTIDE SEQUENCE [LARGE SCALE GENOMIC DNA]</scope>
    <source>
        <strain evidence="5 6">Heshi-B3</strain>
    </source>
</reference>
<proteinExistence type="predicted"/>
<dbReference type="InterPro" id="IPR023158">
    <property type="entry name" value="YerB-like_sf"/>
</dbReference>
<comment type="caution">
    <text evidence="5">The sequence shown here is derived from an EMBL/GenBank/DDBJ whole genome shotgun (WGS) entry which is preliminary data.</text>
</comment>
<evidence type="ECO:0000256" key="2">
    <source>
        <dbReference type="SAM" id="SignalP"/>
    </source>
</evidence>
<feature type="compositionally biased region" description="Basic and acidic residues" evidence="1">
    <location>
        <begin position="24"/>
        <end position="40"/>
    </location>
</feature>
<accession>A0A0U9H899</accession>
<dbReference type="InterPro" id="IPR021416">
    <property type="entry name" value="DUF3048_N"/>
</dbReference>
<dbReference type="Pfam" id="PF11258">
    <property type="entry name" value="DUF3048"/>
    <property type="match status" value="1"/>
</dbReference>
<dbReference type="RefSeq" id="WP_058950721.1">
    <property type="nucleotide sequence ID" value="NZ_BBXV01000034.1"/>
</dbReference>
<protein>
    <submittedName>
        <fullName evidence="5">Lipoprotein YerB</fullName>
    </submittedName>
</protein>
<feature type="domain" description="DUF3048" evidence="3">
    <location>
        <begin position="53"/>
        <end position="195"/>
    </location>
</feature>
<feature type="region of interest" description="Disordered" evidence="1">
    <location>
        <begin position="24"/>
        <end position="46"/>
    </location>
</feature>
<dbReference type="Proteomes" id="UP000052946">
    <property type="component" value="Unassembled WGS sequence"/>
</dbReference>
<reference evidence="6" key="1">
    <citation type="submission" date="2015-07" db="EMBL/GenBank/DDBJ databases">
        <title>Draft Genome Sequence of Oceanobacillus picturae Heshi-B3 that Was Isolated from Fermented Rice Bran with Aging Salted Mackerel, Which Was Named Heshiko as Traditional Fermented Seafood in Japan.</title>
        <authorList>
            <person name="Akuzawa S."/>
            <person name="Nakagawa J."/>
            <person name="Kanekatsu T."/>
            <person name="Kanesaki Y."/>
            <person name="Suzuki T."/>
        </authorList>
    </citation>
    <scope>NUCLEOTIDE SEQUENCE [LARGE SCALE GENOMIC DNA]</scope>
    <source>
        <strain evidence="6">Heshi-B3</strain>
    </source>
</reference>
<dbReference type="OrthoDB" id="9779102at2"/>
<dbReference type="PROSITE" id="PS51257">
    <property type="entry name" value="PROKAR_LIPOPROTEIN"/>
    <property type="match status" value="1"/>
</dbReference>
<dbReference type="Gene3D" id="3.50.90.10">
    <property type="entry name" value="YerB-like"/>
    <property type="match status" value="1"/>
</dbReference>
<dbReference type="EMBL" id="BBXV01000034">
    <property type="protein sequence ID" value="GAQ18894.1"/>
    <property type="molecule type" value="Genomic_DNA"/>
</dbReference>
<dbReference type="AlphaFoldDB" id="A0A0U9H899"/>
<evidence type="ECO:0000313" key="6">
    <source>
        <dbReference type="Proteomes" id="UP000052946"/>
    </source>
</evidence>